<proteinExistence type="predicted"/>
<dbReference type="AlphaFoldDB" id="A0A426X826"/>
<evidence type="ECO:0000313" key="3">
    <source>
        <dbReference type="Proteomes" id="UP000287651"/>
    </source>
</evidence>
<dbReference type="Proteomes" id="UP000287651">
    <property type="component" value="Unassembled WGS sequence"/>
</dbReference>
<sequence>MGYHRRALLAAISLLFMLVTRPATVQSVSRGAPPRSLIVHGGKVSRSLLRSAVCTIIGGVKVIHPNRSPSGCHIVNGQKACDPPIPGRSREP</sequence>
<dbReference type="EMBL" id="AMZH03024735">
    <property type="protein sequence ID" value="RRT35635.1"/>
    <property type="molecule type" value="Genomic_DNA"/>
</dbReference>
<protein>
    <submittedName>
        <fullName evidence="2">Uncharacterized protein</fullName>
    </submittedName>
</protein>
<name>A0A426X826_ENSVE</name>
<evidence type="ECO:0000313" key="2">
    <source>
        <dbReference type="EMBL" id="RRT35635.1"/>
    </source>
</evidence>
<evidence type="ECO:0000256" key="1">
    <source>
        <dbReference type="SAM" id="SignalP"/>
    </source>
</evidence>
<accession>A0A426X826</accession>
<gene>
    <name evidence="2" type="ORF">B296_00038274</name>
</gene>
<feature type="chain" id="PRO_5019287542" evidence="1">
    <location>
        <begin position="23"/>
        <end position="92"/>
    </location>
</feature>
<comment type="caution">
    <text evidence="2">The sequence shown here is derived from an EMBL/GenBank/DDBJ whole genome shotgun (WGS) entry which is preliminary data.</text>
</comment>
<keyword evidence="1" id="KW-0732">Signal</keyword>
<organism evidence="2 3">
    <name type="scientific">Ensete ventricosum</name>
    <name type="common">Abyssinian banana</name>
    <name type="synonym">Musa ensete</name>
    <dbReference type="NCBI Taxonomy" id="4639"/>
    <lineage>
        <taxon>Eukaryota</taxon>
        <taxon>Viridiplantae</taxon>
        <taxon>Streptophyta</taxon>
        <taxon>Embryophyta</taxon>
        <taxon>Tracheophyta</taxon>
        <taxon>Spermatophyta</taxon>
        <taxon>Magnoliopsida</taxon>
        <taxon>Liliopsida</taxon>
        <taxon>Zingiberales</taxon>
        <taxon>Musaceae</taxon>
        <taxon>Ensete</taxon>
    </lineage>
</organism>
<feature type="signal peptide" evidence="1">
    <location>
        <begin position="1"/>
        <end position="22"/>
    </location>
</feature>
<reference evidence="2 3" key="1">
    <citation type="journal article" date="2014" name="Agronomy (Basel)">
        <title>A Draft Genome Sequence for Ensete ventricosum, the Drought-Tolerant Tree Against Hunger.</title>
        <authorList>
            <person name="Harrison J."/>
            <person name="Moore K.A."/>
            <person name="Paszkiewicz K."/>
            <person name="Jones T."/>
            <person name="Grant M."/>
            <person name="Ambacheew D."/>
            <person name="Muzemil S."/>
            <person name="Studholme D.J."/>
        </authorList>
    </citation>
    <scope>NUCLEOTIDE SEQUENCE [LARGE SCALE GENOMIC DNA]</scope>
</reference>